<dbReference type="AlphaFoldDB" id="A0A1H8WSF4"/>
<dbReference type="Proteomes" id="UP000183063">
    <property type="component" value="Unassembled WGS sequence"/>
</dbReference>
<keyword evidence="4" id="KW-1185">Reference proteome</keyword>
<evidence type="ECO:0000313" key="4">
    <source>
        <dbReference type="Proteomes" id="UP000198939"/>
    </source>
</evidence>
<dbReference type="EMBL" id="FOCV01000074">
    <property type="protein sequence ID" value="SEP30018.1"/>
    <property type="molecule type" value="Genomic_DNA"/>
</dbReference>
<reference evidence="1" key="3">
    <citation type="submission" date="2016-10" db="EMBL/GenBank/DDBJ databases">
        <authorList>
            <person name="de Groot N.N."/>
        </authorList>
    </citation>
    <scope>NUCLEOTIDE SEQUENCE [LARGE SCALE GENOMIC DNA]</scope>
    <source>
        <strain evidence="1">CCBAU85039</strain>
    </source>
</reference>
<reference evidence="2 4" key="1">
    <citation type="submission" date="2016-10" db="EMBL/GenBank/DDBJ databases">
        <authorList>
            <person name="Varghese N."/>
            <person name="Submissions S."/>
        </authorList>
    </citation>
    <scope>NUCLEOTIDE SEQUENCE [LARGE SCALE GENOMIC DNA]</scope>
    <source>
        <strain evidence="2 4">CGMCC 1.7071</strain>
    </source>
</reference>
<name>A0A1H8WSF4_9HYPH</name>
<proteinExistence type="predicted"/>
<protein>
    <submittedName>
        <fullName evidence="1">Uncharacterized protein</fullName>
    </submittedName>
</protein>
<evidence type="ECO:0000313" key="1">
    <source>
        <dbReference type="EMBL" id="SEI21558.1"/>
    </source>
</evidence>
<sequence length="73" mass="8237">MCFAPRRRNTCASVCQVPNKDLQPHIDEPTTDVEWHGVEGKAVERLFRVAMHLGEVSFDPAMRPLGHFVFSDG</sequence>
<dbReference type="Proteomes" id="UP000198939">
    <property type="component" value="Unassembled WGS sequence"/>
</dbReference>
<organism evidence="1 3">
    <name type="scientific">Rhizobium tibeticum</name>
    <dbReference type="NCBI Taxonomy" id="501024"/>
    <lineage>
        <taxon>Bacteria</taxon>
        <taxon>Pseudomonadati</taxon>
        <taxon>Pseudomonadota</taxon>
        <taxon>Alphaproteobacteria</taxon>
        <taxon>Hyphomicrobiales</taxon>
        <taxon>Rhizobiaceae</taxon>
        <taxon>Rhizobium/Agrobacterium group</taxon>
        <taxon>Rhizobium</taxon>
    </lineage>
</organism>
<evidence type="ECO:0000313" key="3">
    <source>
        <dbReference type="Proteomes" id="UP000183063"/>
    </source>
</evidence>
<reference evidence="3" key="2">
    <citation type="submission" date="2016-10" db="EMBL/GenBank/DDBJ databases">
        <authorList>
            <person name="Wibberg D."/>
        </authorList>
    </citation>
    <scope>NUCLEOTIDE SEQUENCE [LARGE SCALE GENOMIC DNA]</scope>
</reference>
<evidence type="ECO:0000313" key="2">
    <source>
        <dbReference type="EMBL" id="SEP30018.1"/>
    </source>
</evidence>
<gene>
    <name evidence="1" type="ORF">RTCCBAU85039_6664</name>
    <name evidence="2" type="ORF">SAMN05216228_107415</name>
</gene>
<dbReference type="EMBL" id="FNXB01000089">
    <property type="protein sequence ID" value="SEI21558.1"/>
    <property type="molecule type" value="Genomic_DNA"/>
</dbReference>
<accession>A0A1H8WSF4</accession>